<evidence type="ECO:0000256" key="3">
    <source>
        <dbReference type="ARBA" id="ARBA00023001"/>
    </source>
</evidence>
<evidence type="ECO:0000256" key="11">
    <source>
        <dbReference type="RuleBase" id="RU361186"/>
    </source>
</evidence>
<dbReference type="PIRSF" id="PIRSF001100">
    <property type="entry name" value="Beta_cellobiohydrolase"/>
    <property type="match status" value="1"/>
</dbReference>
<keyword evidence="6 11" id="KW-0326">Glycosidase</keyword>
<reference evidence="12 13" key="1">
    <citation type="submission" date="2015-05" db="EMBL/GenBank/DDBJ databases">
        <title>Draft Genome assembly of Streptomyces showdoensis.</title>
        <authorList>
            <person name="Thapa K.K."/>
            <person name="Metsa-Ketela M."/>
        </authorList>
    </citation>
    <scope>NUCLEOTIDE SEQUENCE [LARGE SCALE GENOMIC DNA]</scope>
    <source>
        <strain evidence="12 13">ATCC 15227</strain>
    </source>
</reference>
<feature type="binding site" evidence="9">
    <location>
        <position position="95"/>
    </location>
    <ligand>
        <name>substrate</name>
    </ligand>
</feature>
<evidence type="ECO:0000313" key="13">
    <source>
        <dbReference type="Proteomes" id="UP000265325"/>
    </source>
</evidence>
<feature type="binding site" evidence="9">
    <location>
        <position position="386"/>
    </location>
    <ligand>
        <name>substrate</name>
    </ligand>
</feature>
<dbReference type="InterPro" id="IPR001524">
    <property type="entry name" value="Glyco_hydro_6_CS"/>
</dbReference>
<sequence>MKFRIPGRRAAALAAALAACAVWTSVAPAASAGTTGGTGGDPAPGAPLTAATRFYVDPDSGAARQAVVDAAAGGPEGAANAENMRRLAALPQAAWFTGGTPGSVRAGARALVARARAAHQLPVLVAYNVPGRDCGLYSSGGAASSSAYRDWIAALAEGVGEGPALVVLEPDGLAALPEDCAGNVDPTGELTAARLADLDFAVTTLKARPGTAVYLDAGNSQWKAVGDIARRLIDAGVHKADGFSLNVSNFQPTEQLTRYGTWISKCVWFATRGPDWGRGHTDWCASQFHSGAAPNDGAPGNAVSAADPSTWHWTDAWYDRVAGSPPAAELLHFVVDTSRNGRGPWTPAPGRYTDPETWCNPPGRGIGLRPTADTGVPLADAYLYVKTIGESDGSCARGTGGTVDPEYGIVDPPAGAWWPAFAHGLAREARPGLTLDADPAPAR</sequence>
<dbReference type="GO" id="GO:0030245">
    <property type="term" value="P:cellulose catabolic process"/>
    <property type="evidence" value="ECO:0007669"/>
    <property type="project" value="UniProtKB-KW"/>
</dbReference>
<evidence type="ECO:0000256" key="9">
    <source>
        <dbReference type="PIRSR" id="PIRSR001100-2"/>
    </source>
</evidence>
<keyword evidence="4" id="KW-1015">Disulfide bond</keyword>
<evidence type="ECO:0000256" key="1">
    <source>
        <dbReference type="ARBA" id="ARBA00022729"/>
    </source>
</evidence>
<dbReference type="Pfam" id="PF01341">
    <property type="entry name" value="Glyco_hydro_6"/>
    <property type="match status" value="1"/>
</dbReference>
<feature type="active site" description="Proton acceptor" evidence="8">
    <location>
        <position position="392"/>
    </location>
</feature>
<gene>
    <name evidence="12" type="ORF">VO63_11770</name>
</gene>
<keyword evidence="13" id="KW-1185">Reference proteome</keyword>
<evidence type="ECO:0000256" key="8">
    <source>
        <dbReference type="PIRSR" id="PIRSR001100-1"/>
    </source>
</evidence>
<dbReference type="PROSITE" id="PS51257">
    <property type="entry name" value="PROKAR_LIPOPROTEIN"/>
    <property type="match status" value="1"/>
</dbReference>
<dbReference type="InterPro" id="IPR036434">
    <property type="entry name" value="Beta_cellobiohydrolase_sf"/>
</dbReference>
<dbReference type="GO" id="GO:0004553">
    <property type="term" value="F:hydrolase activity, hydrolyzing O-glycosyl compounds"/>
    <property type="evidence" value="ECO:0007669"/>
    <property type="project" value="InterPro"/>
</dbReference>
<evidence type="ECO:0000256" key="10">
    <source>
        <dbReference type="PROSITE-ProRule" id="PRU10056"/>
    </source>
</evidence>
<keyword evidence="2 11" id="KW-0378">Hydrolase</keyword>
<feature type="active site" description="Proton donor" evidence="8">
    <location>
        <position position="171"/>
    </location>
</feature>
<evidence type="ECO:0000313" key="12">
    <source>
        <dbReference type="EMBL" id="KKZ73573.1"/>
    </source>
</evidence>
<feature type="active site" evidence="10">
    <location>
        <position position="133"/>
    </location>
</feature>
<comment type="similarity">
    <text evidence="11">Belongs to the glycosyl hydrolase family 6.</text>
</comment>
<organism evidence="12 13">
    <name type="scientific">Streptomyces showdoensis</name>
    <dbReference type="NCBI Taxonomy" id="68268"/>
    <lineage>
        <taxon>Bacteria</taxon>
        <taxon>Bacillati</taxon>
        <taxon>Actinomycetota</taxon>
        <taxon>Actinomycetes</taxon>
        <taxon>Kitasatosporales</taxon>
        <taxon>Streptomycetaceae</taxon>
        <taxon>Streptomyces</taxon>
    </lineage>
</organism>
<comment type="caution">
    <text evidence="12">The sequence shown here is derived from an EMBL/GenBank/DDBJ whole genome shotgun (WGS) entry which is preliminary data.</text>
</comment>
<feature type="binding site" evidence="9">
    <location>
        <position position="222"/>
    </location>
    <ligand>
        <name>substrate</name>
    </ligand>
</feature>
<evidence type="ECO:0000256" key="5">
    <source>
        <dbReference type="ARBA" id="ARBA00023277"/>
    </source>
</evidence>
<dbReference type="SUPFAM" id="SSF51989">
    <property type="entry name" value="Glycosyl hydrolases family 6, cellulases"/>
    <property type="match status" value="1"/>
</dbReference>
<dbReference type="EMBL" id="LAQS01000015">
    <property type="protein sequence ID" value="KKZ73573.1"/>
    <property type="molecule type" value="Genomic_DNA"/>
</dbReference>
<dbReference type="Proteomes" id="UP000265325">
    <property type="component" value="Unassembled WGS sequence"/>
</dbReference>
<evidence type="ECO:0000256" key="2">
    <source>
        <dbReference type="ARBA" id="ARBA00022801"/>
    </source>
</evidence>
<dbReference type="RefSeq" id="WP_046907654.1">
    <property type="nucleotide sequence ID" value="NZ_BAAAXG010000027.1"/>
</dbReference>
<dbReference type="AlphaFoldDB" id="A0A2P2GQ01"/>
<protein>
    <recommendedName>
        <fullName evidence="11">Glucanase</fullName>
        <ecNumber evidence="11">3.2.1.-</ecNumber>
    </recommendedName>
</protein>
<dbReference type="InterPro" id="IPR016288">
    <property type="entry name" value="Beta_cellobiohydrolase"/>
</dbReference>
<dbReference type="PANTHER" id="PTHR34876">
    <property type="match status" value="1"/>
</dbReference>
<proteinExistence type="inferred from homology"/>
<feature type="chain" id="PRO_5015021687" description="Glucanase" evidence="11">
    <location>
        <begin position="30"/>
        <end position="443"/>
    </location>
</feature>
<name>A0A2P2GQ01_STREW</name>
<feature type="binding site" evidence="9">
    <location>
        <position position="249"/>
    </location>
    <ligand>
        <name>substrate</name>
    </ligand>
</feature>
<dbReference type="PRINTS" id="PR00733">
    <property type="entry name" value="GLHYDRLASE6"/>
</dbReference>
<keyword evidence="5 11" id="KW-0119">Carbohydrate metabolism</keyword>
<dbReference type="OrthoDB" id="309899at2"/>
<keyword evidence="3 11" id="KW-0136">Cellulose degradation</keyword>
<feature type="binding site" evidence="9">
    <location>
        <position position="390"/>
    </location>
    <ligand>
        <name>substrate</name>
    </ligand>
</feature>
<evidence type="ECO:0000256" key="7">
    <source>
        <dbReference type="ARBA" id="ARBA00023326"/>
    </source>
</evidence>
<evidence type="ECO:0000256" key="6">
    <source>
        <dbReference type="ARBA" id="ARBA00023295"/>
    </source>
</evidence>
<feature type="signal peptide" evidence="11">
    <location>
        <begin position="1"/>
        <end position="29"/>
    </location>
</feature>
<dbReference type="EC" id="3.2.1.-" evidence="11"/>
<keyword evidence="1 11" id="KW-0732">Signal</keyword>
<accession>A0A2P2GQ01</accession>
<dbReference type="PANTHER" id="PTHR34876:SF4">
    <property type="entry name" value="1,4-BETA-D-GLUCAN CELLOBIOHYDROLASE C-RELATED"/>
    <property type="match status" value="1"/>
</dbReference>
<feature type="binding site" evidence="9">
    <location>
        <position position="358"/>
    </location>
    <ligand>
        <name>substrate</name>
    </ligand>
</feature>
<dbReference type="PROSITE" id="PS00655">
    <property type="entry name" value="GLYCOSYL_HYDROL_F6_1"/>
    <property type="match status" value="1"/>
</dbReference>
<dbReference type="Gene3D" id="3.20.20.40">
    <property type="entry name" value="1, 4-beta cellobiohydrolase"/>
    <property type="match status" value="1"/>
</dbReference>
<evidence type="ECO:0000256" key="4">
    <source>
        <dbReference type="ARBA" id="ARBA00023157"/>
    </source>
</evidence>
<keyword evidence="7 11" id="KW-0624">Polysaccharide degradation</keyword>